<keyword evidence="2" id="KW-1185">Reference proteome</keyword>
<protein>
    <submittedName>
        <fullName evidence="1">Uncharacterized protein</fullName>
    </submittedName>
</protein>
<evidence type="ECO:0000313" key="2">
    <source>
        <dbReference type="Proteomes" id="UP001497680"/>
    </source>
</evidence>
<gene>
    <name evidence="1" type="ORF">F4821DRAFT_143383</name>
</gene>
<name>A0ACC0CZH3_9PEZI</name>
<comment type="caution">
    <text evidence="1">The sequence shown here is derived from an EMBL/GenBank/DDBJ whole genome shotgun (WGS) entry which is preliminary data.</text>
</comment>
<organism evidence="1 2">
    <name type="scientific">Hypoxylon rubiginosum</name>
    <dbReference type="NCBI Taxonomy" id="110542"/>
    <lineage>
        <taxon>Eukaryota</taxon>
        <taxon>Fungi</taxon>
        <taxon>Dikarya</taxon>
        <taxon>Ascomycota</taxon>
        <taxon>Pezizomycotina</taxon>
        <taxon>Sordariomycetes</taxon>
        <taxon>Xylariomycetidae</taxon>
        <taxon>Xylariales</taxon>
        <taxon>Hypoxylaceae</taxon>
        <taxon>Hypoxylon</taxon>
    </lineage>
</organism>
<proteinExistence type="predicted"/>
<sequence length="483" mass="55173">MGGRAFSIGDDPLYTPRMPPAIYEYVLNSCSAKLRGLFVVVATPIPGPAKKDYGDIDIFLAWERDSIFPSTTSADIIEPPSSSHSPLDSAAHILNAKRAIQEQKSVRSIAIPWPEELPEEITSNYGEDSEGATKARYIQVDLHHCKSLKHQSECPQHHRESLEHYCDCPEHHCESLEKLQWMLFKYAHGDIWSILGSIIRPFDLTLDEMAMHLRIPEIESRLGRKKAKILLTKDPKEILDFLGLKQDGKQWEEPFASVEDLFEYATTCRLFWIRPPQPDEENAEKAEGGETVKSKLRRDMKQRPVFRIWVDEFVPACQQAGRFVTQTATRDSVRAEASERFPSMQQAYEAKLLDCRKEQQRQTNWKDVIKAAMPETEGRDPSDQHWRSHTAAALKKIIMRDDYSLGVYPVAPLRDSNGLYDEEKVRQFVVDNWEQVGQLAWKENQARYAEKLAAKQGTRCEGDADGKPSDNTMTPEESTRPAE</sequence>
<reference evidence="1 2" key="1">
    <citation type="journal article" date="2022" name="New Phytol.">
        <title>Ecological generalism drives hyperdiversity of secondary metabolite gene clusters in xylarialean endophytes.</title>
        <authorList>
            <person name="Franco M.E.E."/>
            <person name="Wisecaver J.H."/>
            <person name="Arnold A.E."/>
            <person name="Ju Y.M."/>
            <person name="Slot J.C."/>
            <person name="Ahrendt S."/>
            <person name="Moore L.P."/>
            <person name="Eastman K.E."/>
            <person name="Scott K."/>
            <person name="Konkel Z."/>
            <person name="Mondo S.J."/>
            <person name="Kuo A."/>
            <person name="Hayes R.D."/>
            <person name="Haridas S."/>
            <person name="Andreopoulos B."/>
            <person name="Riley R."/>
            <person name="LaButti K."/>
            <person name="Pangilinan J."/>
            <person name="Lipzen A."/>
            <person name="Amirebrahimi M."/>
            <person name="Yan J."/>
            <person name="Adam C."/>
            <person name="Keymanesh K."/>
            <person name="Ng V."/>
            <person name="Louie K."/>
            <person name="Northen T."/>
            <person name="Drula E."/>
            <person name="Henrissat B."/>
            <person name="Hsieh H.M."/>
            <person name="Youens-Clark K."/>
            <person name="Lutzoni F."/>
            <person name="Miadlikowska J."/>
            <person name="Eastwood D.C."/>
            <person name="Hamelin R.C."/>
            <person name="Grigoriev I.V."/>
            <person name="U'Ren J.M."/>
        </authorList>
    </citation>
    <scope>NUCLEOTIDE SEQUENCE [LARGE SCALE GENOMIC DNA]</scope>
    <source>
        <strain evidence="1 2">ER1909</strain>
    </source>
</reference>
<evidence type="ECO:0000313" key="1">
    <source>
        <dbReference type="EMBL" id="KAI6085846.1"/>
    </source>
</evidence>
<dbReference type="Proteomes" id="UP001497680">
    <property type="component" value="Unassembled WGS sequence"/>
</dbReference>
<dbReference type="EMBL" id="MU394321">
    <property type="protein sequence ID" value="KAI6085846.1"/>
    <property type="molecule type" value="Genomic_DNA"/>
</dbReference>
<accession>A0ACC0CZH3</accession>